<name>A0A5P9CSJ4_9VIBR</name>
<gene>
    <name evidence="1" type="ORF">FIV01_20560</name>
</gene>
<dbReference type="EMBL" id="CP045352">
    <property type="protein sequence ID" value="QFT28797.1"/>
    <property type="molecule type" value="Genomic_DNA"/>
</dbReference>
<proteinExistence type="predicted"/>
<reference evidence="1 2" key="1">
    <citation type="submission" date="2019-10" db="EMBL/GenBank/DDBJ databases">
        <title>Complete genome sequence of Vibrio sp. strain THAF100, isolated from non-filtered water from the water column of tank 6 of a marine aquarium containing stony-coral fragments. Water maintained at 26 degree C.</title>
        <authorList>
            <person name="Ruckert C."/>
            <person name="Franco A."/>
            <person name="Kalinowski J."/>
            <person name="Glaeser S."/>
        </authorList>
    </citation>
    <scope>NUCLEOTIDE SEQUENCE [LARGE SCALE GENOMIC DNA]</scope>
    <source>
        <strain evidence="1 2">THAF100</strain>
        <plasmid evidence="2">pthaf100_b</plasmid>
    </source>
</reference>
<dbReference type="AlphaFoldDB" id="A0A5P9CSJ4"/>
<dbReference type="KEGG" id="vaq:FIV01_20560"/>
<dbReference type="OrthoDB" id="6984162at2"/>
<sequence>MTIKNQEILKKFGEAFFESGRIRKHSLNKPLPDVKEVTIRPLTLAEHCDLGEELDEFEVVSLMTGLDESVLTRIKTPDWNVIVGYVNDLRTKDAYKLANRRYKPKDHKVAIIFADEPYWVEFDEPSVGLSRTLSKEKDTMKRLEMYLNNLTSLKPEQIKSLPIPDYNMLDAVVADFLSQRADYFQ</sequence>
<evidence type="ECO:0000313" key="1">
    <source>
        <dbReference type="EMBL" id="QFT28797.1"/>
    </source>
</evidence>
<dbReference type="RefSeq" id="WP_152432804.1">
    <property type="nucleotide sequence ID" value="NZ_CBCSDK010000028.1"/>
</dbReference>
<keyword evidence="2" id="KW-1185">Reference proteome</keyword>
<geneLocation type="plasmid" evidence="2">
    <name>pthaf100_b</name>
</geneLocation>
<dbReference type="Proteomes" id="UP000326936">
    <property type="component" value="Plasmid pTHAF100_b"/>
</dbReference>
<evidence type="ECO:0000313" key="2">
    <source>
        <dbReference type="Proteomes" id="UP000326936"/>
    </source>
</evidence>
<keyword evidence="1" id="KW-0614">Plasmid</keyword>
<accession>A0A5P9CSJ4</accession>
<organism evidence="1 2">
    <name type="scientific">Vibrio aquimaris</name>
    <dbReference type="NCBI Taxonomy" id="2587862"/>
    <lineage>
        <taxon>Bacteria</taxon>
        <taxon>Pseudomonadati</taxon>
        <taxon>Pseudomonadota</taxon>
        <taxon>Gammaproteobacteria</taxon>
        <taxon>Vibrionales</taxon>
        <taxon>Vibrionaceae</taxon>
        <taxon>Vibrio</taxon>
    </lineage>
</organism>
<protein>
    <submittedName>
        <fullName evidence="1">Uncharacterized protein</fullName>
    </submittedName>
</protein>